<evidence type="ECO:0000256" key="1">
    <source>
        <dbReference type="ARBA" id="ARBA00023015"/>
    </source>
</evidence>
<evidence type="ECO:0000256" key="2">
    <source>
        <dbReference type="ARBA" id="ARBA00023125"/>
    </source>
</evidence>
<evidence type="ECO:0000256" key="3">
    <source>
        <dbReference type="ARBA" id="ARBA00023163"/>
    </source>
</evidence>
<keyword evidence="2" id="KW-0238">DNA-binding</keyword>
<dbReference type="Proteomes" id="UP000623269">
    <property type="component" value="Unassembled WGS sequence"/>
</dbReference>
<keyword evidence="3" id="KW-0804">Transcription</keyword>
<keyword evidence="1" id="KW-0805">Transcription regulation</keyword>
<comment type="caution">
    <text evidence="5">The sequence shown here is derived from an EMBL/GenBank/DDBJ whole genome shotgun (WGS) entry which is preliminary data.</text>
</comment>
<feature type="domain" description="HTH araC/xylS-type" evidence="4">
    <location>
        <begin position="141"/>
        <end position="239"/>
    </location>
</feature>
<dbReference type="SMART" id="SM00342">
    <property type="entry name" value="HTH_ARAC"/>
    <property type="match status" value="1"/>
</dbReference>
<dbReference type="RefSeq" id="WP_197661275.1">
    <property type="nucleotide sequence ID" value="NZ_JAEAGR010000008.1"/>
</dbReference>
<accession>A0A8J7KWX8</accession>
<evidence type="ECO:0000259" key="4">
    <source>
        <dbReference type="PROSITE" id="PS01124"/>
    </source>
</evidence>
<dbReference type="GO" id="GO:0003700">
    <property type="term" value="F:DNA-binding transcription factor activity"/>
    <property type="evidence" value="ECO:0007669"/>
    <property type="project" value="InterPro"/>
</dbReference>
<gene>
    <name evidence="5" type="ORF">I5677_09125</name>
</gene>
<evidence type="ECO:0000313" key="6">
    <source>
        <dbReference type="Proteomes" id="UP000623269"/>
    </source>
</evidence>
<dbReference type="EMBL" id="JAEAGR010000008">
    <property type="protein sequence ID" value="MBH1941052.1"/>
    <property type="molecule type" value="Genomic_DNA"/>
</dbReference>
<keyword evidence="6" id="KW-1185">Reference proteome</keyword>
<dbReference type="PANTHER" id="PTHR43280:SF34">
    <property type="entry name" value="ARAC-FAMILY TRANSCRIPTIONAL REGULATOR"/>
    <property type="match status" value="1"/>
</dbReference>
<evidence type="ECO:0000313" key="5">
    <source>
        <dbReference type="EMBL" id="MBH1941052.1"/>
    </source>
</evidence>
<sequence>MDINKEWSYKEFIMREDNISHAPYGPEFDFYVSVKSGDIDKVMKLCEDAFTDKVGLGQLSDNPLRNIRYHFIITVAMVARYCIEGGMEHEAAYRLSDFYIQQADQCTAMDQISRLHSIMTIDYTKRMKALKMNKIFSKPIVKCIDYIYKNLNTRITVAMLAAYIELHPSYLSKLFKNETGITISMYIQKRKIETAQNMLKYSDYSPAQIASILAFPTQSYFIEVFKKHVGMTPKKYQERCFRETEISRENRKT</sequence>
<dbReference type="GO" id="GO:0043565">
    <property type="term" value="F:sequence-specific DNA binding"/>
    <property type="evidence" value="ECO:0007669"/>
    <property type="project" value="InterPro"/>
</dbReference>
<dbReference type="Gene3D" id="1.10.10.60">
    <property type="entry name" value="Homeodomain-like"/>
    <property type="match status" value="2"/>
</dbReference>
<dbReference type="AlphaFoldDB" id="A0A8J7KWX8"/>
<name>A0A8J7KWX8_9FIRM</name>
<dbReference type="InterPro" id="IPR009057">
    <property type="entry name" value="Homeodomain-like_sf"/>
</dbReference>
<proteinExistence type="predicted"/>
<organism evidence="5 6">
    <name type="scientific">Mobilitalea sibirica</name>
    <dbReference type="NCBI Taxonomy" id="1462919"/>
    <lineage>
        <taxon>Bacteria</taxon>
        <taxon>Bacillati</taxon>
        <taxon>Bacillota</taxon>
        <taxon>Clostridia</taxon>
        <taxon>Lachnospirales</taxon>
        <taxon>Lachnospiraceae</taxon>
        <taxon>Mobilitalea</taxon>
    </lineage>
</organism>
<dbReference type="PROSITE" id="PS01124">
    <property type="entry name" value="HTH_ARAC_FAMILY_2"/>
    <property type="match status" value="1"/>
</dbReference>
<dbReference type="Pfam" id="PF12833">
    <property type="entry name" value="HTH_18"/>
    <property type="match status" value="1"/>
</dbReference>
<dbReference type="InterPro" id="IPR018060">
    <property type="entry name" value="HTH_AraC"/>
</dbReference>
<protein>
    <submittedName>
        <fullName evidence="5">Helix-turn-helix domain-containing protein</fullName>
    </submittedName>
</protein>
<dbReference type="PANTHER" id="PTHR43280">
    <property type="entry name" value="ARAC-FAMILY TRANSCRIPTIONAL REGULATOR"/>
    <property type="match status" value="1"/>
</dbReference>
<reference evidence="5" key="1">
    <citation type="submission" date="2020-12" db="EMBL/GenBank/DDBJ databases">
        <title>M. sibirica DSM 26468T genome.</title>
        <authorList>
            <person name="Thieme N."/>
            <person name="Rettenmaier R."/>
            <person name="Zverlov V."/>
            <person name="Liebl W."/>
        </authorList>
    </citation>
    <scope>NUCLEOTIDE SEQUENCE</scope>
    <source>
        <strain evidence="5">DSM 26468</strain>
    </source>
</reference>
<dbReference type="SUPFAM" id="SSF46689">
    <property type="entry name" value="Homeodomain-like"/>
    <property type="match status" value="2"/>
</dbReference>